<protein>
    <submittedName>
        <fullName evidence="2">Transcriptional regulator</fullName>
    </submittedName>
</protein>
<evidence type="ECO:0000313" key="2">
    <source>
        <dbReference type="EMBL" id="CAA9531168.1"/>
    </source>
</evidence>
<gene>
    <name evidence="2" type="ORF">AVDCRST_MAG79-931</name>
</gene>
<feature type="non-terminal residue" evidence="2">
    <location>
        <position position="1"/>
    </location>
</feature>
<proteinExistence type="predicted"/>
<feature type="compositionally biased region" description="Low complexity" evidence="1">
    <location>
        <begin position="48"/>
        <end position="58"/>
    </location>
</feature>
<dbReference type="EMBL" id="CADCWC010000165">
    <property type="protein sequence ID" value="CAA9531168.1"/>
    <property type="molecule type" value="Genomic_DNA"/>
</dbReference>
<accession>A0A6J4TSY8</accession>
<sequence length="123" mass="12660">TASGSDGRAAASTRAGSCAAPMRRLRRWAPTDSPNAPGASCWRPARRCAGAATTPATSSRRRSCRSRGSPGTGGPTPRSAPSCSSAPARSNGTCARCSPSSGSPRAWDCAERWRAATSARRRP</sequence>
<feature type="region of interest" description="Disordered" evidence="1">
    <location>
        <begin position="1"/>
        <end position="106"/>
    </location>
</feature>
<organism evidence="2">
    <name type="scientific">uncultured Thermoleophilia bacterium</name>
    <dbReference type="NCBI Taxonomy" id="1497501"/>
    <lineage>
        <taxon>Bacteria</taxon>
        <taxon>Bacillati</taxon>
        <taxon>Actinomycetota</taxon>
        <taxon>Thermoleophilia</taxon>
        <taxon>environmental samples</taxon>
    </lineage>
</organism>
<dbReference type="AlphaFoldDB" id="A0A6J4TSY8"/>
<feature type="compositionally biased region" description="Low complexity" evidence="1">
    <location>
        <begin position="75"/>
        <end position="90"/>
    </location>
</feature>
<reference evidence="2" key="1">
    <citation type="submission" date="2020-02" db="EMBL/GenBank/DDBJ databases">
        <authorList>
            <person name="Meier V. D."/>
        </authorList>
    </citation>
    <scope>NUCLEOTIDE SEQUENCE</scope>
    <source>
        <strain evidence="2">AVDCRST_MAG79</strain>
    </source>
</reference>
<name>A0A6J4TSY8_9ACTN</name>
<evidence type="ECO:0000256" key="1">
    <source>
        <dbReference type="SAM" id="MobiDB-lite"/>
    </source>
</evidence>
<feature type="non-terminal residue" evidence="2">
    <location>
        <position position="123"/>
    </location>
</feature>
<feature type="compositionally biased region" description="Low complexity" evidence="1">
    <location>
        <begin position="1"/>
        <end position="20"/>
    </location>
</feature>